<dbReference type="InterPro" id="IPR012438">
    <property type="entry name" value="DUF1639"/>
</dbReference>
<gene>
    <name evidence="2" type="ORF">Din_010846</name>
</gene>
<dbReference type="PANTHER" id="PTHR33130:SF90">
    <property type="entry name" value="DUF1639 DOMAIN-CONTAINING PROTEIN"/>
    <property type="match status" value="1"/>
</dbReference>
<sequence>MMSMAPERSRHLHNFTLPRLKWGNQRFLRCMKVNANGEVTADRRSSAASEPESDGLNRNRGGNEVIKRRSSNATESLNKSPLKPIGGDSVRPSNKDQDNSGIEAVREKLMYDLRLAADKMKVSILEEKEYEELNSVRPWNLRTRRAACKAPNESGGGGGGGMGANLRSEELQRNNCNSSLLRPESPMAMAMAKSSRLRGLAAAATMTQSVEKRENSQRAKFSISLSREEVESDFLAMVGTRPPRRPKKRPKIVQKQLDLIFPGLWLTEITPDTYKVPDFPESGKG</sequence>
<evidence type="ECO:0000313" key="2">
    <source>
        <dbReference type="EMBL" id="MPA41405.1"/>
    </source>
</evidence>
<protein>
    <recommendedName>
        <fullName evidence="3">DUF1639 family protein</fullName>
    </recommendedName>
</protein>
<evidence type="ECO:0008006" key="3">
    <source>
        <dbReference type="Google" id="ProtNLM"/>
    </source>
</evidence>
<dbReference type="PANTHER" id="PTHR33130">
    <property type="entry name" value="PUTATIVE (DUF1639)-RELATED"/>
    <property type="match status" value="1"/>
</dbReference>
<evidence type="ECO:0000256" key="1">
    <source>
        <dbReference type="SAM" id="MobiDB-lite"/>
    </source>
</evidence>
<dbReference type="EMBL" id="GHES01010846">
    <property type="protein sequence ID" value="MPA41405.1"/>
    <property type="molecule type" value="Transcribed_RNA"/>
</dbReference>
<name>A0A5B6ZBW2_DAVIN</name>
<reference evidence="2" key="1">
    <citation type="submission" date="2019-08" db="EMBL/GenBank/DDBJ databases">
        <title>Reference gene set and small RNA set construction with multiple tissues from Davidia involucrata Baill.</title>
        <authorList>
            <person name="Yang H."/>
            <person name="Zhou C."/>
            <person name="Li G."/>
            <person name="Wang J."/>
            <person name="Gao P."/>
            <person name="Wang M."/>
            <person name="Wang R."/>
            <person name="Zhao Y."/>
        </authorList>
    </citation>
    <scope>NUCLEOTIDE SEQUENCE</scope>
    <source>
        <tissue evidence="2">Mixed with DoveR01_LX</tissue>
    </source>
</reference>
<dbReference type="AlphaFoldDB" id="A0A5B6ZBW2"/>
<feature type="region of interest" description="Disordered" evidence="1">
    <location>
        <begin position="39"/>
        <end position="101"/>
    </location>
</feature>
<organism evidence="2">
    <name type="scientific">Davidia involucrata</name>
    <name type="common">Dove tree</name>
    <dbReference type="NCBI Taxonomy" id="16924"/>
    <lineage>
        <taxon>Eukaryota</taxon>
        <taxon>Viridiplantae</taxon>
        <taxon>Streptophyta</taxon>
        <taxon>Embryophyta</taxon>
        <taxon>Tracheophyta</taxon>
        <taxon>Spermatophyta</taxon>
        <taxon>Magnoliopsida</taxon>
        <taxon>eudicotyledons</taxon>
        <taxon>Gunneridae</taxon>
        <taxon>Pentapetalae</taxon>
        <taxon>asterids</taxon>
        <taxon>Cornales</taxon>
        <taxon>Nyssaceae</taxon>
        <taxon>Davidia</taxon>
    </lineage>
</organism>
<accession>A0A5B6ZBW2</accession>
<proteinExistence type="predicted"/>
<dbReference type="Pfam" id="PF07797">
    <property type="entry name" value="DUF1639"/>
    <property type="match status" value="1"/>
</dbReference>